<dbReference type="PATRIC" id="fig|1122147.4.peg.1422"/>
<gene>
    <name evidence="2" type="ORF">FC91_GL001372</name>
</gene>
<dbReference type="eggNOG" id="ENOG5030BQN">
    <property type="taxonomic scope" value="Bacteria"/>
</dbReference>
<accession>A0A0R1XC11</accession>
<keyword evidence="1" id="KW-0812">Transmembrane</keyword>
<feature type="transmembrane region" description="Helical" evidence="1">
    <location>
        <begin position="54"/>
        <end position="73"/>
    </location>
</feature>
<keyword evidence="1" id="KW-0472">Membrane</keyword>
<organism evidence="2 3">
    <name type="scientific">Schleiferilactobacillus harbinensis DSM 16991</name>
    <dbReference type="NCBI Taxonomy" id="1122147"/>
    <lineage>
        <taxon>Bacteria</taxon>
        <taxon>Bacillati</taxon>
        <taxon>Bacillota</taxon>
        <taxon>Bacilli</taxon>
        <taxon>Lactobacillales</taxon>
        <taxon>Lactobacillaceae</taxon>
        <taxon>Schleiferilactobacillus</taxon>
    </lineage>
</organism>
<keyword evidence="1" id="KW-1133">Transmembrane helix</keyword>
<protein>
    <submittedName>
        <fullName evidence="2">Uncharacterized protein</fullName>
    </submittedName>
</protein>
<comment type="caution">
    <text evidence="2">The sequence shown here is derived from an EMBL/GenBank/DDBJ whole genome shotgun (WGS) entry which is preliminary data.</text>
</comment>
<evidence type="ECO:0000256" key="1">
    <source>
        <dbReference type="SAM" id="Phobius"/>
    </source>
</evidence>
<dbReference type="AlphaFoldDB" id="A0A0R1XC11"/>
<feature type="transmembrane region" description="Helical" evidence="1">
    <location>
        <begin position="20"/>
        <end position="42"/>
    </location>
</feature>
<evidence type="ECO:0000313" key="3">
    <source>
        <dbReference type="Proteomes" id="UP000050949"/>
    </source>
</evidence>
<sequence length="83" mass="9369">MAEQGRKEAAVMGKIRQYLVHGAIFATVALAAWLVFYCLDVYEGDATGLELFGVWLFVGVSGLLWLAVLVNFLRKRVHNRENR</sequence>
<dbReference type="Proteomes" id="UP000050949">
    <property type="component" value="Unassembled WGS sequence"/>
</dbReference>
<name>A0A0R1XC11_9LACO</name>
<reference evidence="2 3" key="1">
    <citation type="journal article" date="2015" name="Genome Announc.">
        <title>Expanding the biotechnology potential of lactobacilli through comparative genomics of 213 strains and associated genera.</title>
        <authorList>
            <person name="Sun Z."/>
            <person name="Harris H.M."/>
            <person name="McCann A."/>
            <person name="Guo C."/>
            <person name="Argimon S."/>
            <person name="Zhang W."/>
            <person name="Yang X."/>
            <person name="Jeffery I.B."/>
            <person name="Cooney J.C."/>
            <person name="Kagawa T.F."/>
            <person name="Liu W."/>
            <person name="Song Y."/>
            <person name="Salvetti E."/>
            <person name="Wrobel A."/>
            <person name="Rasinkangas P."/>
            <person name="Parkhill J."/>
            <person name="Rea M.C."/>
            <person name="O'Sullivan O."/>
            <person name="Ritari J."/>
            <person name="Douillard F.P."/>
            <person name="Paul Ross R."/>
            <person name="Yang R."/>
            <person name="Briner A.E."/>
            <person name="Felis G.E."/>
            <person name="de Vos W.M."/>
            <person name="Barrangou R."/>
            <person name="Klaenhammer T.R."/>
            <person name="Caufield P.W."/>
            <person name="Cui Y."/>
            <person name="Zhang H."/>
            <person name="O'Toole P.W."/>
        </authorList>
    </citation>
    <scope>NUCLEOTIDE SEQUENCE [LARGE SCALE GENOMIC DNA]</scope>
    <source>
        <strain evidence="2 3">DSM 16991</strain>
    </source>
</reference>
<proteinExistence type="predicted"/>
<evidence type="ECO:0000313" key="2">
    <source>
        <dbReference type="EMBL" id="KRM24611.1"/>
    </source>
</evidence>
<dbReference type="EMBL" id="AZFW01000139">
    <property type="protein sequence ID" value="KRM24611.1"/>
    <property type="molecule type" value="Genomic_DNA"/>
</dbReference>